<accession>A0A9X3TNQ7</accession>
<feature type="region of interest" description="Disordered" evidence="1">
    <location>
        <begin position="1"/>
        <end position="21"/>
    </location>
</feature>
<comment type="caution">
    <text evidence="2">The sequence shown here is derived from an EMBL/GenBank/DDBJ whole genome shotgun (WGS) entry which is preliminary data.</text>
</comment>
<organism evidence="2 3">
    <name type="scientific">Brevibacillus thermoruber</name>
    <dbReference type="NCBI Taxonomy" id="33942"/>
    <lineage>
        <taxon>Bacteria</taxon>
        <taxon>Bacillati</taxon>
        <taxon>Bacillota</taxon>
        <taxon>Bacilli</taxon>
        <taxon>Bacillales</taxon>
        <taxon>Paenibacillaceae</taxon>
        <taxon>Brevibacillus</taxon>
    </lineage>
</organism>
<sequence>MPVQSERADGKTAGSFLREGGRQALAGATTLTVPRLIRLSGAG</sequence>
<evidence type="ECO:0000256" key="1">
    <source>
        <dbReference type="SAM" id="MobiDB-lite"/>
    </source>
</evidence>
<evidence type="ECO:0000313" key="2">
    <source>
        <dbReference type="EMBL" id="MDA5107755.1"/>
    </source>
</evidence>
<protein>
    <submittedName>
        <fullName evidence="2">Uncharacterized protein</fullName>
    </submittedName>
</protein>
<feature type="compositionally biased region" description="Basic and acidic residues" evidence="1">
    <location>
        <begin position="1"/>
        <end position="10"/>
    </location>
</feature>
<keyword evidence="3" id="KW-1185">Reference proteome</keyword>
<dbReference type="RefSeq" id="WP_271139618.1">
    <property type="nucleotide sequence ID" value="NZ_JAPYYP010000004.1"/>
</dbReference>
<dbReference type="Proteomes" id="UP001151071">
    <property type="component" value="Unassembled WGS sequence"/>
</dbReference>
<reference evidence="2" key="1">
    <citation type="submission" date="2022-12" db="EMBL/GenBank/DDBJ databases">
        <title>Draft genome sequence of the thermophilic strain Brevibacillus thermoruber HT42, isolated from Los Humeros, Puebla, Mexico, with biotechnological potential.</title>
        <authorList>
            <person name="Lara Sanchez J."/>
            <person name="Solis Palacios R."/>
            <person name="Bustos Baena A.S."/>
            <person name="Ruz Baez A.E."/>
            <person name="Espinosa Luna G."/>
            <person name="Oliart Ros R.M."/>
        </authorList>
    </citation>
    <scope>NUCLEOTIDE SEQUENCE</scope>
    <source>
        <strain evidence="2">HT42</strain>
    </source>
</reference>
<name>A0A9X3TNQ7_9BACL</name>
<evidence type="ECO:0000313" key="3">
    <source>
        <dbReference type="Proteomes" id="UP001151071"/>
    </source>
</evidence>
<dbReference type="EMBL" id="JAPYYP010000004">
    <property type="protein sequence ID" value="MDA5107755.1"/>
    <property type="molecule type" value="Genomic_DNA"/>
</dbReference>
<dbReference type="AlphaFoldDB" id="A0A9X3TNQ7"/>
<gene>
    <name evidence="2" type="ORF">O3V59_05240</name>
</gene>
<proteinExistence type="predicted"/>